<dbReference type="Proteomes" id="UP001207930">
    <property type="component" value="Unassembled WGS sequence"/>
</dbReference>
<keyword evidence="2" id="KW-1185">Reference proteome</keyword>
<evidence type="ECO:0000313" key="2">
    <source>
        <dbReference type="Proteomes" id="UP001207930"/>
    </source>
</evidence>
<protein>
    <submittedName>
        <fullName evidence="1">Uncharacterized protein</fullName>
    </submittedName>
</protein>
<dbReference type="RefSeq" id="WP_264502828.1">
    <property type="nucleotide sequence ID" value="NZ_JAPDDS010000012.1"/>
</dbReference>
<gene>
    <name evidence="1" type="ORF">OKA04_19200</name>
</gene>
<name>A0ABT3FTI5_9BACT</name>
<accession>A0ABT3FTI5</accession>
<organism evidence="1 2">
    <name type="scientific">Luteolibacter flavescens</name>
    <dbReference type="NCBI Taxonomy" id="1859460"/>
    <lineage>
        <taxon>Bacteria</taxon>
        <taxon>Pseudomonadati</taxon>
        <taxon>Verrucomicrobiota</taxon>
        <taxon>Verrucomicrobiia</taxon>
        <taxon>Verrucomicrobiales</taxon>
        <taxon>Verrucomicrobiaceae</taxon>
        <taxon>Luteolibacter</taxon>
    </lineage>
</organism>
<evidence type="ECO:0000313" key="1">
    <source>
        <dbReference type="EMBL" id="MCW1886875.1"/>
    </source>
</evidence>
<sequence length="189" mass="21264">MKVFLIRSDHRCYSLLPKDPAFFDKVGLFDGQPIEGIWSRLDDQERAFQVREPDTTRAGGFHDLVLGCLVYGDAVRMSKVGGILGKSGEVLPGTIEGYGPVFVLNPLASYPCFDLERSNYRKAGTAVVQVFEHVFLPDEIGDASVFKAQVRKRTSIYTVSDRGDPENDFYHQYQEACLSGLIFEEVWRS</sequence>
<comment type="caution">
    <text evidence="1">The sequence shown here is derived from an EMBL/GenBank/DDBJ whole genome shotgun (WGS) entry which is preliminary data.</text>
</comment>
<reference evidence="1 2" key="1">
    <citation type="submission" date="2022-10" db="EMBL/GenBank/DDBJ databases">
        <title>Luteolibacter flavescens strain MCCC 1K03193, whole genome shotgun sequencing project.</title>
        <authorList>
            <person name="Zhao G."/>
            <person name="Shen L."/>
        </authorList>
    </citation>
    <scope>NUCLEOTIDE SEQUENCE [LARGE SCALE GENOMIC DNA]</scope>
    <source>
        <strain evidence="1 2">MCCC 1K03193</strain>
    </source>
</reference>
<dbReference type="EMBL" id="JAPDDS010000012">
    <property type="protein sequence ID" value="MCW1886875.1"/>
    <property type="molecule type" value="Genomic_DNA"/>
</dbReference>
<proteinExistence type="predicted"/>